<comment type="function">
    <text evidence="5">ATP-dependent carboxylate-amine ligase which exhibits weak glutamate--cysteine ligase activity.</text>
</comment>
<dbReference type="EMBL" id="JACCBU010000001">
    <property type="protein sequence ID" value="NYE71124.1"/>
    <property type="molecule type" value="Genomic_DNA"/>
</dbReference>
<evidence type="ECO:0000256" key="3">
    <source>
        <dbReference type="ARBA" id="ARBA00022840"/>
    </source>
</evidence>
<comment type="catalytic activity">
    <reaction evidence="4 5">
        <text>L-cysteine + L-glutamate + ATP = gamma-L-glutamyl-L-cysteine + ADP + phosphate + H(+)</text>
        <dbReference type="Rhea" id="RHEA:13285"/>
        <dbReference type="ChEBI" id="CHEBI:15378"/>
        <dbReference type="ChEBI" id="CHEBI:29985"/>
        <dbReference type="ChEBI" id="CHEBI:30616"/>
        <dbReference type="ChEBI" id="CHEBI:35235"/>
        <dbReference type="ChEBI" id="CHEBI:43474"/>
        <dbReference type="ChEBI" id="CHEBI:58173"/>
        <dbReference type="ChEBI" id="CHEBI:456216"/>
        <dbReference type="EC" id="6.3.2.2"/>
    </reaction>
</comment>
<evidence type="ECO:0000256" key="2">
    <source>
        <dbReference type="ARBA" id="ARBA00022741"/>
    </source>
</evidence>
<dbReference type="Gene3D" id="3.30.590.20">
    <property type="match status" value="1"/>
</dbReference>
<evidence type="ECO:0000256" key="5">
    <source>
        <dbReference type="HAMAP-Rule" id="MF_01609"/>
    </source>
</evidence>
<dbReference type="Proteomes" id="UP000569914">
    <property type="component" value="Unassembled WGS sequence"/>
</dbReference>
<dbReference type="AlphaFoldDB" id="A0A7Y9I6E3"/>
<keyword evidence="3 5" id="KW-0067">ATP-binding</keyword>
<name>A0A7Y9I6E3_9ACTN</name>
<dbReference type="GO" id="GO:0004357">
    <property type="term" value="F:glutamate-cysteine ligase activity"/>
    <property type="evidence" value="ECO:0007669"/>
    <property type="project" value="UniProtKB-EC"/>
</dbReference>
<dbReference type="RefSeq" id="WP_179751072.1">
    <property type="nucleotide sequence ID" value="NZ_JACCBU010000001.1"/>
</dbReference>
<evidence type="ECO:0000256" key="4">
    <source>
        <dbReference type="ARBA" id="ARBA00048819"/>
    </source>
</evidence>
<dbReference type="HAMAP" id="MF_01609">
    <property type="entry name" value="Glu_cys_ligase_2"/>
    <property type="match status" value="1"/>
</dbReference>
<dbReference type="PANTHER" id="PTHR36510:SF1">
    <property type="entry name" value="GLUTAMATE--CYSTEINE LIGASE 2-RELATED"/>
    <property type="match status" value="1"/>
</dbReference>
<dbReference type="InterPro" id="IPR014746">
    <property type="entry name" value="Gln_synth/guanido_kin_cat_dom"/>
</dbReference>
<dbReference type="PANTHER" id="PTHR36510">
    <property type="entry name" value="GLUTAMATE--CYSTEINE LIGASE 2-RELATED"/>
    <property type="match status" value="1"/>
</dbReference>
<dbReference type="EC" id="6.3.2.2" evidence="5"/>
<reference evidence="6 7" key="1">
    <citation type="submission" date="2020-07" db="EMBL/GenBank/DDBJ databases">
        <title>Sequencing the genomes of 1000 actinobacteria strains.</title>
        <authorList>
            <person name="Klenk H.-P."/>
        </authorList>
    </citation>
    <scope>NUCLEOTIDE SEQUENCE [LARGE SCALE GENOMIC DNA]</scope>
    <source>
        <strain evidence="6 7">DSM 22083</strain>
    </source>
</reference>
<dbReference type="NCBIfam" id="NF010041">
    <property type="entry name" value="PRK13517.1-1"/>
    <property type="match status" value="1"/>
</dbReference>
<comment type="caution">
    <text evidence="6">The sequence shown here is derived from an EMBL/GenBank/DDBJ whole genome shotgun (WGS) entry which is preliminary data.</text>
</comment>
<evidence type="ECO:0000256" key="1">
    <source>
        <dbReference type="ARBA" id="ARBA00022598"/>
    </source>
</evidence>
<keyword evidence="2 5" id="KW-0547">Nucleotide-binding</keyword>
<dbReference type="InterPro" id="IPR011793">
    <property type="entry name" value="YbdK"/>
</dbReference>
<dbReference type="SUPFAM" id="SSF55931">
    <property type="entry name" value="Glutamine synthetase/guanido kinase"/>
    <property type="match status" value="1"/>
</dbReference>
<gene>
    <name evidence="6" type="ORF">BKA15_002453</name>
</gene>
<keyword evidence="1 5" id="KW-0436">Ligase</keyword>
<organism evidence="6 7">
    <name type="scientific">Microlunatus parietis</name>
    <dbReference type="NCBI Taxonomy" id="682979"/>
    <lineage>
        <taxon>Bacteria</taxon>
        <taxon>Bacillati</taxon>
        <taxon>Actinomycetota</taxon>
        <taxon>Actinomycetes</taxon>
        <taxon>Propionibacteriales</taxon>
        <taxon>Propionibacteriaceae</taxon>
        <taxon>Microlunatus</taxon>
    </lineage>
</organism>
<dbReference type="Pfam" id="PF04107">
    <property type="entry name" value="GCS2"/>
    <property type="match status" value="1"/>
</dbReference>
<comment type="similarity">
    <text evidence="5">Belongs to the glutamate--cysteine ligase type 2 family. YbdK subfamily.</text>
</comment>
<dbReference type="InterPro" id="IPR050141">
    <property type="entry name" value="GCL_type2/YbdK_subfam"/>
</dbReference>
<dbReference type="GO" id="GO:0042398">
    <property type="term" value="P:modified amino acid biosynthetic process"/>
    <property type="evidence" value="ECO:0007669"/>
    <property type="project" value="InterPro"/>
</dbReference>
<sequence length="364" mass="38731">MRTVGVEEELLLVDPGSGAPVAVAGSVLAHAASRSADDPEGEIEAELQQQQIEVETTPTTSLADLGSQVRDWRRRADELGRGSGARAVALATSPLPVDPRTTVKARYQAMIAQFGLTTLEQLTCGCHVHVGVESDDEGAAVINRIQPWLPSLLALSANSPYWDGRDSGYASYRSQAGMRFPTTGPTRAFSSGADYRDYVDDLVATGVPLDGDMIYFYARLSRHYPTVEVRIADICARTVDTVMIAGLVRALVDTAAAAWRAGEPAPATDPEPLRLATWRAGRSGLAGDLIDPAGGRPQPAAQVIDALLEHVDAALGANGDRDTVHAEVERVRTEGNGADRQRAVLDRTGDLADVVRTAAEVTQN</sequence>
<accession>A0A7Y9I6E3</accession>
<evidence type="ECO:0000313" key="6">
    <source>
        <dbReference type="EMBL" id="NYE71124.1"/>
    </source>
</evidence>
<keyword evidence="7" id="KW-1185">Reference proteome</keyword>
<dbReference type="InterPro" id="IPR006336">
    <property type="entry name" value="GCS2"/>
</dbReference>
<evidence type="ECO:0000313" key="7">
    <source>
        <dbReference type="Proteomes" id="UP000569914"/>
    </source>
</evidence>
<dbReference type="NCBIfam" id="TIGR02050">
    <property type="entry name" value="gshA_cyan_rel"/>
    <property type="match status" value="1"/>
</dbReference>
<protein>
    <recommendedName>
        <fullName evidence="5">Putative glutamate--cysteine ligase 2</fullName>
        <ecNumber evidence="5">6.3.2.2</ecNumber>
    </recommendedName>
    <alternativeName>
        <fullName evidence="5">Gamma-glutamylcysteine synthetase 2</fullName>
        <shortName evidence="5">GCS 2</shortName>
        <shortName evidence="5">Gamma-GCS 2</shortName>
    </alternativeName>
</protein>
<dbReference type="GO" id="GO:0005524">
    <property type="term" value="F:ATP binding"/>
    <property type="evidence" value="ECO:0007669"/>
    <property type="project" value="UniProtKB-KW"/>
</dbReference>
<proteinExistence type="inferred from homology"/>